<protein>
    <recommendedName>
        <fullName evidence="6">Neutral zinc metallopeptidase</fullName>
    </recommendedName>
</protein>
<comment type="caution">
    <text evidence="2">The sequence shown here is derived from an EMBL/GenBank/DDBJ whole genome shotgun (WGS) entry which is preliminary data.</text>
</comment>
<evidence type="ECO:0000313" key="5">
    <source>
        <dbReference type="Proteomes" id="UP001197492"/>
    </source>
</evidence>
<organism evidence="2 4">
    <name type="scientific">Catenibacterium mitsuokai</name>
    <dbReference type="NCBI Taxonomy" id="100886"/>
    <lineage>
        <taxon>Bacteria</taxon>
        <taxon>Bacillati</taxon>
        <taxon>Bacillota</taxon>
        <taxon>Erysipelotrichia</taxon>
        <taxon>Erysipelotrichales</taxon>
        <taxon>Coprobacillaceae</taxon>
        <taxon>Catenibacterium</taxon>
    </lineage>
</organism>
<dbReference type="Proteomes" id="UP001197492">
    <property type="component" value="Unassembled WGS sequence"/>
</dbReference>
<sequence length="205" mass="22219">MAKGSRGGKRTSLGKGQGLNPNDIVGTTSLISEREGHRQEVDEVLTVGKDMFDEYGIEIDFEVATLKGNGRKALGYYDGDNIAINKAHFDSKNMTAVMDTCTDRGMFHPSRGNKTGLQSVAAHEFGHALTDKIVNSRKISEKQIISRAAKQTGHGQDHKAFASKISGYAKESNRECIAEAVADVYCNGSKAKKESRAIVNILKGK</sequence>
<evidence type="ECO:0000313" key="4">
    <source>
        <dbReference type="Proteomes" id="UP001196408"/>
    </source>
</evidence>
<dbReference type="EMBL" id="JAHOEF010000015">
    <property type="protein sequence ID" value="MBV3382323.1"/>
    <property type="molecule type" value="Genomic_DNA"/>
</dbReference>
<name>A0AAW4MQ99_9FIRM</name>
<evidence type="ECO:0000256" key="1">
    <source>
        <dbReference type="SAM" id="MobiDB-lite"/>
    </source>
</evidence>
<proteinExistence type="predicted"/>
<feature type="region of interest" description="Disordered" evidence="1">
    <location>
        <begin position="1"/>
        <end position="24"/>
    </location>
</feature>
<dbReference type="AlphaFoldDB" id="A0AAW4MQ99"/>
<dbReference type="RefSeq" id="WP_217747286.1">
    <property type="nucleotide sequence ID" value="NZ_JAHOEB010000016.1"/>
</dbReference>
<evidence type="ECO:0000313" key="3">
    <source>
        <dbReference type="EMBL" id="MBV3392386.1"/>
    </source>
</evidence>
<dbReference type="EMBL" id="JAHOEL010000016">
    <property type="protein sequence ID" value="MBV3392386.1"/>
    <property type="molecule type" value="Genomic_DNA"/>
</dbReference>
<evidence type="ECO:0000313" key="2">
    <source>
        <dbReference type="EMBL" id="MBV3382323.1"/>
    </source>
</evidence>
<reference evidence="2 5" key="1">
    <citation type="submission" date="2021-06" db="EMBL/GenBank/DDBJ databases">
        <title>Collection of gut derived symbiotic bacterial strains cultured from healthy donors.</title>
        <authorList>
            <person name="Lin H."/>
            <person name="Littmann E."/>
            <person name="Pamer E.G."/>
        </authorList>
    </citation>
    <scope>NUCLEOTIDE SEQUENCE</scope>
    <source>
        <strain evidence="3 5">MSK.21.70</strain>
        <strain evidence="2">MSK.21.82</strain>
    </source>
</reference>
<dbReference type="Proteomes" id="UP001196408">
    <property type="component" value="Unassembled WGS sequence"/>
</dbReference>
<keyword evidence="5" id="KW-1185">Reference proteome</keyword>
<evidence type="ECO:0008006" key="6">
    <source>
        <dbReference type="Google" id="ProtNLM"/>
    </source>
</evidence>
<accession>A0AAW4MQ99</accession>
<gene>
    <name evidence="2" type="ORF">KSV97_03565</name>
    <name evidence="3" type="ORF">KSW06_03770</name>
</gene>